<keyword evidence="3" id="KW-1185">Reference proteome</keyword>
<dbReference type="EMBL" id="CAJFDH010000003">
    <property type="protein sequence ID" value="CAD5216697.1"/>
    <property type="molecule type" value="Genomic_DNA"/>
</dbReference>
<dbReference type="Proteomes" id="UP000614601">
    <property type="component" value="Unassembled WGS sequence"/>
</dbReference>
<comment type="caution">
    <text evidence="2">The sequence shown here is derived from an EMBL/GenBank/DDBJ whole genome shotgun (WGS) entry which is preliminary data.</text>
</comment>
<dbReference type="PANTHER" id="PTHR45907:SF16">
    <property type="entry name" value="SERPENTINE RECEPTOR, CLASS J"/>
    <property type="match status" value="1"/>
</dbReference>
<protein>
    <submittedName>
        <fullName evidence="2">Uncharacterized protein</fullName>
    </submittedName>
</protein>
<feature type="transmembrane region" description="Helical" evidence="1">
    <location>
        <begin position="92"/>
        <end position="114"/>
    </location>
</feature>
<feature type="transmembrane region" description="Helical" evidence="1">
    <location>
        <begin position="234"/>
        <end position="256"/>
    </location>
</feature>
<feature type="transmembrane region" description="Helical" evidence="1">
    <location>
        <begin position="157"/>
        <end position="177"/>
    </location>
</feature>
<keyword evidence="1" id="KW-0472">Membrane</keyword>
<reference evidence="2" key="1">
    <citation type="submission" date="2020-09" db="EMBL/GenBank/DDBJ databases">
        <authorList>
            <person name="Kikuchi T."/>
        </authorList>
    </citation>
    <scope>NUCLEOTIDE SEQUENCE</scope>
    <source>
        <strain evidence="2">SH1</strain>
    </source>
</reference>
<dbReference type="SUPFAM" id="SSF81321">
    <property type="entry name" value="Family A G protein-coupled receptor-like"/>
    <property type="match status" value="1"/>
</dbReference>
<proteinExistence type="predicted"/>
<accession>A0A811KNQ0</accession>
<name>A0A811KNQ0_9BILA</name>
<dbReference type="EMBL" id="CAJFCW020000003">
    <property type="protein sequence ID" value="CAG9106446.1"/>
    <property type="molecule type" value="Genomic_DNA"/>
</dbReference>
<dbReference type="InterPro" id="IPR019423">
    <property type="entry name" value="7TM_GPCR_serpentine_rcpt_Srj"/>
</dbReference>
<organism evidence="2 3">
    <name type="scientific">Bursaphelenchus okinawaensis</name>
    <dbReference type="NCBI Taxonomy" id="465554"/>
    <lineage>
        <taxon>Eukaryota</taxon>
        <taxon>Metazoa</taxon>
        <taxon>Ecdysozoa</taxon>
        <taxon>Nematoda</taxon>
        <taxon>Chromadorea</taxon>
        <taxon>Rhabditida</taxon>
        <taxon>Tylenchina</taxon>
        <taxon>Tylenchomorpha</taxon>
        <taxon>Aphelenchoidea</taxon>
        <taxon>Aphelenchoididae</taxon>
        <taxon>Bursaphelenchus</taxon>
    </lineage>
</organism>
<evidence type="ECO:0000313" key="3">
    <source>
        <dbReference type="Proteomes" id="UP000614601"/>
    </source>
</evidence>
<dbReference type="InterPro" id="IPR019428">
    <property type="entry name" value="7TM_GPCR_serpentine_rcpt_Str"/>
</dbReference>
<keyword evidence="1" id="KW-0812">Transmembrane</keyword>
<feature type="transmembrane region" description="Helical" evidence="1">
    <location>
        <begin position="204"/>
        <end position="228"/>
    </location>
</feature>
<dbReference type="Proteomes" id="UP000783686">
    <property type="component" value="Unassembled WGS sequence"/>
</dbReference>
<dbReference type="Pfam" id="PF10326">
    <property type="entry name" value="7TM_GPCR_Str"/>
    <property type="match status" value="1"/>
</dbReference>
<evidence type="ECO:0000313" key="2">
    <source>
        <dbReference type="EMBL" id="CAD5216697.1"/>
    </source>
</evidence>
<sequence length="297" mass="34238">MECYRIILFYNCLHDLALTLISYFCRPHLVVDNGYIFVFSNQMTDVFSLDVKLFAYYAYIFIVHSLVAVVGFSYIYRYLIVCKNKILSNFQFCTLGLFNYVGPMVIVIGTHFYITPYSPENKEKLDFFINRSINTDLRVLRESLVFIGEPTNPYSTFVYVAGMTYYCLAYVVIYVYAKKVMTSFRIRNEKTKWFSVNKQVANSFIIQAITPSLTISPIFFALAICVIFKPGPHIVYWSSFAFNFILTVMPVINPFVAASCIHNYRKTAAKIIFCSYCLDGGRITPEDGTRVSDLRST</sequence>
<feature type="transmembrane region" description="Helical" evidence="1">
    <location>
        <begin position="56"/>
        <end position="80"/>
    </location>
</feature>
<keyword evidence="1" id="KW-1133">Transmembrane helix</keyword>
<dbReference type="AlphaFoldDB" id="A0A811KNQ0"/>
<dbReference type="PANTHER" id="PTHR45907">
    <property type="entry name" value="SERPENTINE RECEPTOR, CLASS J"/>
    <property type="match status" value="1"/>
</dbReference>
<gene>
    <name evidence="2" type="ORF">BOKJ2_LOCUS6717</name>
</gene>
<evidence type="ECO:0000256" key="1">
    <source>
        <dbReference type="SAM" id="Phobius"/>
    </source>
</evidence>